<proteinExistence type="predicted"/>
<gene>
    <name evidence="1" type="ORF">BECKDK2373C_GA0170839_107121</name>
</gene>
<protein>
    <submittedName>
        <fullName evidence="1">Uncharacterized protein</fullName>
    </submittedName>
</protein>
<accession>A0A450SZ88</accession>
<evidence type="ECO:0000313" key="1">
    <source>
        <dbReference type="EMBL" id="VFJ59383.1"/>
    </source>
</evidence>
<name>A0A450SZ88_9GAMM</name>
<reference evidence="1" key="1">
    <citation type="submission" date="2019-02" db="EMBL/GenBank/DDBJ databases">
        <authorList>
            <person name="Gruber-Vodicka R. H."/>
            <person name="Seah K. B. B."/>
        </authorList>
    </citation>
    <scope>NUCLEOTIDE SEQUENCE</scope>
    <source>
        <strain evidence="1">BECK_DK161</strain>
    </source>
</reference>
<sequence>MNGKETNNASETASATDWETRMQAALRLYVESHKA</sequence>
<dbReference type="AlphaFoldDB" id="A0A450SZ88"/>
<dbReference type="EMBL" id="CAADEY010000071">
    <property type="protein sequence ID" value="VFJ59383.1"/>
    <property type="molecule type" value="Genomic_DNA"/>
</dbReference>
<organism evidence="1">
    <name type="scientific">Candidatus Kentrum sp. DK</name>
    <dbReference type="NCBI Taxonomy" id="2126562"/>
    <lineage>
        <taxon>Bacteria</taxon>
        <taxon>Pseudomonadati</taxon>
        <taxon>Pseudomonadota</taxon>
        <taxon>Gammaproteobacteria</taxon>
        <taxon>Candidatus Kentrum</taxon>
    </lineage>
</organism>